<name>A0A8S3ST83_MYTED</name>
<dbReference type="PROSITE" id="PS50297">
    <property type="entry name" value="ANK_REP_REGION"/>
    <property type="match status" value="3"/>
</dbReference>
<evidence type="ECO:0000256" key="3">
    <source>
        <dbReference type="PROSITE-ProRule" id="PRU00023"/>
    </source>
</evidence>
<feature type="repeat" description="ANK" evidence="3">
    <location>
        <begin position="100"/>
        <end position="132"/>
    </location>
</feature>
<evidence type="ECO:0000256" key="1">
    <source>
        <dbReference type="ARBA" id="ARBA00022737"/>
    </source>
</evidence>
<dbReference type="Proteomes" id="UP000683360">
    <property type="component" value="Unassembled WGS sequence"/>
</dbReference>
<comment type="caution">
    <text evidence="4">The sequence shown here is derived from an EMBL/GenBank/DDBJ whole genome shotgun (WGS) entry which is preliminary data.</text>
</comment>
<keyword evidence="2 3" id="KW-0040">ANK repeat</keyword>
<keyword evidence="1" id="KW-0677">Repeat</keyword>
<feature type="repeat" description="ANK" evidence="3">
    <location>
        <begin position="166"/>
        <end position="198"/>
    </location>
</feature>
<sequence>MTLTWNTKLPVSVCKIRNRLTEQNKNEQKTCVVRIPACFCIMDNNIGILSPTAYSKRLFYICSGEGLLNHHSEPDQEALILEEQRRLLRIFNADPNYKHKGSYPLCEASRKGYERVVKELISQRADVNVCDKWLCSPLYLAASHGYKNICEMLINKNADMNAKNQYGFTPLWTSIENNNIEIAKLLCKHGADVNVMRPNSHGIEMKMLTYVLLAKGDTSLAECILTSNCVPYKIESSLCYMILDFGDESRRFVQKLICAGFEFEYRHWVSSMKHKIANRPEEVTEGEKSFIQFIQIETRTPKRLQNMARVVIRTTLLNANPNIPVRTSVTHLHLPPKLERFICLSDVVNID</sequence>
<dbReference type="OrthoDB" id="194358at2759"/>
<protein>
    <submittedName>
        <fullName evidence="4">Uncharacterized protein</fullName>
    </submittedName>
</protein>
<dbReference type="InterPro" id="IPR002110">
    <property type="entry name" value="Ankyrin_rpt"/>
</dbReference>
<dbReference type="Gene3D" id="1.25.40.20">
    <property type="entry name" value="Ankyrin repeat-containing domain"/>
    <property type="match status" value="1"/>
</dbReference>
<evidence type="ECO:0000313" key="4">
    <source>
        <dbReference type="EMBL" id="CAG2223678.1"/>
    </source>
</evidence>
<feature type="repeat" description="ANK" evidence="3">
    <location>
        <begin position="136"/>
        <end position="165"/>
    </location>
</feature>
<evidence type="ECO:0000313" key="5">
    <source>
        <dbReference type="Proteomes" id="UP000683360"/>
    </source>
</evidence>
<dbReference type="AlphaFoldDB" id="A0A8S3ST83"/>
<reference evidence="4" key="1">
    <citation type="submission" date="2021-03" db="EMBL/GenBank/DDBJ databases">
        <authorList>
            <person name="Bekaert M."/>
        </authorList>
    </citation>
    <scope>NUCLEOTIDE SEQUENCE</scope>
</reference>
<dbReference type="PROSITE" id="PS50088">
    <property type="entry name" value="ANK_REPEAT"/>
    <property type="match status" value="3"/>
</dbReference>
<dbReference type="SMART" id="SM00248">
    <property type="entry name" value="ANK"/>
    <property type="match status" value="3"/>
</dbReference>
<proteinExistence type="predicted"/>
<gene>
    <name evidence="4" type="ORF">MEDL_36995</name>
</gene>
<keyword evidence="5" id="KW-1185">Reference proteome</keyword>
<evidence type="ECO:0000256" key="2">
    <source>
        <dbReference type="ARBA" id="ARBA00023043"/>
    </source>
</evidence>
<dbReference type="EMBL" id="CAJPWZ010001791">
    <property type="protein sequence ID" value="CAG2223678.1"/>
    <property type="molecule type" value="Genomic_DNA"/>
</dbReference>
<organism evidence="4 5">
    <name type="scientific">Mytilus edulis</name>
    <name type="common">Blue mussel</name>
    <dbReference type="NCBI Taxonomy" id="6550"/>
    <lineage>
        <taxon>Eukaryota</taxon>
        <taxon>Metazoa</taxon>
        <taxon>Spiralia</taxon>
        <taxon>Lophotrochozoa</taxon>
        <taxon>Mollusca</taxon>
        <taxon>Bivalvia</taxon>
        <taxon>Autobranchia</taxon>
        <taxon>Pteriomorphia</taxon>
        <taxon>Mytilida</taxon>
        <taxon>Mytiloidea</taxon>
        <taxon>Mytilidae</taxon>
        <taxon>Mytilinae</taxon>
        <taxon>Mytilus</taxon>
    </lineage>
</organism>
<dbReference type="PANTHER" id="PTHR24171">
    <property type="entry name" value="ANKYRIN REPEAT DOMAIN-CONTAINING PROTEIN 39-RELATED"/>
    <property type="match status" value="1"/>
</dbReference>
<accession>A0A8S3ST83</accession>
<dbReference type="InterPro" id="IPR036770">
    <property type="entry name" value="Ankyrin_rpt-contain_sf"/>
</dbReference>
<dbReference type="SUPFAM" id="SSF48403">
    <property type="entry name" value="Ankyrin repeat"/>
    <property type="match status" value="1"/>
</dbReference>
<dbReference type="Pfam" id="PF12796">
    <property type="entry name" value="Ank_2"/>
    <property type="match status" value="1"/>
</dbReference>